<evidence type="ECO:0000256" key="1">
    <source>
        <dbReference type="SAM" id="MobiDB-lite"/>
    </source>
</evidence>
<organism evidence="2 3">
    <name type="scientific">Gigaspora margarita</name>
    <dbReference type="NCBI Taxonomy" id="4874"/>
    <lineage>
        <taxon>Eukaryota</taxon>
        <taxon>Fungi</taxon>
        <taxon>Fungi incertae sedis</taxon>
        <taxon>Mucoromycota</taxon>
        <taxon>Glomeromycotina</taxon>
        <taxon>Glomeromycetes</taxon>
        <taxon>Diversisporales</taxon>
        <taxon>Gigasporaceae</taxon>
        <taxon>Gigaspora</taxon>
    </lineage>
</organism>
<feature type="non-terminal residue" evidence="2">
    <location>
        <position position="53"/>
    </location>
</feature>
<reference evidence="2 3" key="1">
    <citation type="submission" date="2021-06" db="EMBL/GenBank/DDBJ databases">
        <authorList>
            <person name="Kallberg Y."/>
            <person name="Tangrot J."/>
            <person name="Rosling A."/>
        </authorList>
    </citation>
    <scope>NUCLEOTIDE SEQUENCE [LARGE SCALE GENOMIC DNA]</scope>
    <source>
        <strain evidence="2 3">120-4 pot B 10/14</strain>
    </source>
</reference>
<keyword evidence="3" id="KW-1185">Reference proteome</keyword>
<proteinExistence type="predicted"/>
<feature type="region of interest" description="Disordered" evidence="1">
    <location>
        <begin position="24"/>
        <end position="53"/>
    </location>
</feature>
<feature type="compositionally biased region" description="Acidic residues" evidence="1">
    <location>
        <begin position="42"/>
        <end position="53"/>
    </location>
</feature>
<comment type="caution">
    <text evidence="2">The sequence shown here is derived from an EMBL/GenBank/DDBJ whole genome shotgun (WGS) entry which is preliminary data.</text>
</comment>
<protein>
    <submittedName>
        <fullName evidence="2">30641_t:CDS:1</fullName>
    </submittedName>
</protein>
<dbReference type="Proteomes" id="UP000789901">
    <property type="component" value="Unassembled WGS sequence"/>
</dbReference>
<sequence>MENDIELMGSIYIDDPFLIDDNIDNSHIETESSHENSHINEVDDPETDESLQT</sequence>
<evidence type="ECO:0000313" key="2">
    <source>
        <dbReference type="EMBL" id="CAG8643244.1"/>
    </source>
</evidence>
<evidence type="ECO:0000313" key="3">
    <source>
        <dbReference type="Proteomes" id="UP000789901"/>
    </source>
</evidence>
<dbReference type="EMBL" id="CAJVQB010004703">
    <property type="protein sequence ID" value="CAG8643244.1"/>
    <property type="molecule type" value="Genomic_DNA"/>
</dbReference>
<accession>A0ABN7UNZ5</accession>
<gene>
    <name evidence="2" type="ORF">GMARGA_LOCUS8954</name>
</gene>
<name>A0ABN7UNZ5_GIGMA</name>
<feature type="compositionally biased region" description="Basic and acidic residues" evidence="1">
    <location>
        <begin position="24"/>
        <end position="41"/>
    </location>
</feature>